<dbReference type="GO" id="GO:0008270">
    <property type="term" value="F:zinc ion binding"/>
    <property type="evidence" value="ECO:0007669"/>
    <property type="project" value="UniProtKB-KW"/>
</dbReference>
<dbReference type="SUPFAM" id="SSF57850">
    <property type="entry name" value="RING/U-box"/>
    <property type="match status" value="1"/>
</dbReference>
<evidence type="ECO:0000313" key="16">
    <source>
        <dbReference type="Proteomes" id="UP000799757"/>
    </source>
</evidence>
<keyword evidence="4 9" id="KW-0863">Zinc-finger</keyword>
<dbReference type="InterPro" id="IPR000330">
    <property type="entry name" value="SNF2_N"/>
</dbReference>
<dbReference type="Proteomes" id="UP000799757">
    <property type="component" value="Unassembled WGS sequence"/>
</dbReference>
<dbReference type="Pfam" id="PF00176">
    <property type="entry name" value="SNF2-rel_dom"/>
    <property type="match status" value="1"/>
</dbReference>
<keyword evidence="2" id="KW-0479">Metal-binding</keyword>
<dbReference type="PANTHER" id="PTHR45626">
    <property type="entry name" value="TRANSCRIPTION TERMINATION FACTOR 2-RELATED"/>
    <property type="match status" value="1"/>
</dbReference>
<feature type="compositionally biased region" description="Polar residues" evidence="10">
    <location>
        <begin position="1"/>
        <end position="15"/>
    </location>
</feature>
<dbReference type="GO" id="GO:0006281">
    <property type="term" value="P:DNA repair"/>
    <property type="evidence" value="ECO:0007669"/>
    <property type="project" value="TreeGrafter"/>
</dbReference>
<accession>A0A6A6WTM2</accession>
<keyword evidence="7" id="KW-0862">Zinc</keyword>
<protein>
    <submittedName>
        <fullName evidence="15">Uncharacterized protein</fullName>
    </submittedName>
</protein>
<dbReference type="PROSITE" id="PS51192">
    <property type="entry name" value="HELICASE_ATP_BIND_1"/>
    <property type="match status" value="1"/>
</dbReference>
<dbReference type="Gene3D" id="3.30.40.10">
    <property type="entry name" value="Zinc/RING finger domain, C3HC4 (zinc finger)"/>
    <property type="match status" value="1"/>
</dbReference>
<dbReference type="InterPro" id="IPR001510">
    <property type="entry name" value="Znf_PARP"/>
</dbReference>
<dbReference type="InterPro" id="IPR017907">
    <property type="entry name" value="Znf_RING_CS"/>
</dbReference>
<name>A0A6A6WTM2_9PLEO</name>
<evidence type="ECO:0000256" key="10">
    <source>
        <dbReference type="SAM" id="MobiDB-lite"/>
    </source>
</evidence>
<evidence type="ECO:0000256" key="8">
    <source>
        <dbReference type="ARBA" id="ARBA00022840"/>
    </source>
</evidence>
<evidence type="ECO:0000259" key="13">
    <source>
        <dbReference type="PROSITE" id="PS51192"/>
    </source>
</evidence>
<dbReference type="CDD" id="cd18008">
    <property type="entry name" value="DEXDc_SHPRH-like"/>
    <property type="match status" value="1"/>
</dbReference>
<dbReference type="PANTHER" id="PTHR45626:SF52">
    <property type="entry name" value="SINGLE-STRANDED DNA-DEPENDENT ATPASE (EUROFUNG)"/>
    <property type="match status" value="1"/>
</dbReference>
<dbReference type="SUPFAM" id="SSF52540">
    <property type="entry name" value="P-loop containing nucleoside triphosphate hydrolases"/>
    <property type="match status" value="2"/>
</dbReference>
<dbReference type="InterPro" id="IPR050628">
    <property type="entry name" value="SNF2_RAD54_helicase_TF"/>
</dbReference>
<evidence type="ECO:0000256" key="9">
    <source>
        <dbReference type="PROSITE-ProRule" id="PRU00175"/>
    </source>
</evidence>
<dbReference type="PROSITE" id="PS50089">
    <property type="entry name" value="ZF_RING_2"/>
    <property type="match status" value="1"/>
</dbReference>
<feature type="domain" description="Helicase ATP-binding" evidence="13">
    <location>
        <begin position="327"/>
        <end position="513"/>
    </location>
</feature>
<dbReference type="GO" id="GO:0016787">
    <property type="term" value="F:hydrolase activity"/>
    <property type="evidence" value="ECO:0007669"/>
    <property type="project" value="UniProtKB-KW"/>
</dbReference>
<keyword evidence="16" id="KW-1185">Reference proteome</keyword>
<feature type="domain" description="Helicase C-terminal" evidence="14">
    <location>
        <begin position="731"/>
        <end position="887"/>
    </location>
</feature>
<evidence type="ECO:0000256" key="2">
    <source>
        <dbReference type="ARBA" id="ARBA00022723"/>
    </source>
</evidence>
<dbReference type="InterPro" id="IPR027417">
    <property type="entry name" value="P-loop_NTPase"/>
</dbReference>
<proteinExistence type="inferred from homology"/>
<comment type="similarity">
    <text evidence="1">Belongs to the SNF2/RAD54 helicase family.</text>
</comment>
<dbReference type="CDD" id="cd18793">
    <property type="entry name" value="SF2_C_SNF"/>
    <property type="match status" value="1"/>
</dbReference>
<dbReference type="GO" id="GO:0005524">
    <property type="term" value="F:ATP binding"/>
    <property type="evidence" value="ECO:0007669"/>
    <property type="project" value="UniProtKB-KW"/>
</dbReference>
<dbReference type="InterPro" id="IPR013083">
    <property type="entry name" value="Znf_RING/FYVE/PHD"/>
</dbReference>
<dbReference type="SMART" id="SM00490">
    <property type="entry name" value="HELICc"/>
    <property type="match status" value="1"/>
</dbReference>
<dbReference type="PROSITE" id="PS00518">
    <property type="entry name" value="ZF_RING_1"/>
    <property type="match status" value="1"/>
</dbReference>
<keyword evidence="6" id="KW-0347">Helicase</keyword>
<dbReference type="OrthoDB" id="448448at2759"/>
<dbReference type="SMART" id="SM00487">
    <property type="entry name" value="DEXDc"/>
    <property type="match status" value="1"/>
</dbReference>
<dbReference type="InterPro" id="IPR001841">
    <property type="entry name" value="Znf_RING"/>
</dbReference>
<dbReference type="GO" id="GO:0008094">
    <property type="term" value="F:ATP-dependent activity, acting on DNA"/>
    <property type="evidence" value="ECO:0007669"/>
    <property type="project" value="TreeGrafter"/>
</dbReference>
<dbReference type="Pfam" id="PF00271">
    <property type="entry name" value="Helicase_C"/>
    <property type="match status" value="1"/>
</dbReference>
<dbReference type="SMART" id="SM00184">
    <property type="entry name" value="RING"/>
    <property type="match status" value="1"/>
</dbReference>
<dbReference type="PROSITE" id="PS51194">
    <property type="entry name" value="HELICASE_CTER"/>
    <property type="match status" value="1"/>
</dbReference>
<evidence type="ECO:0000259" key="12">
    <source>
        <dbReference type="PROSITE" id="PS50089"/>
    </source>
</evidence>
<evidence type="ECO:0000256" key="3">
    <source>
        <dbReference type="ARBA" id="ARBA00022741"/>
    </source>
</evidence>
<evidence type="ECO:0000259" key="11">
    <source>
        <dbReference type="PROSITE" id="PS50064"/>
    </source>
</evidence>
<dbReference type="Gene3D" id="3.40.50.300">
    <property type="entry name" value="P-loop containing nucleotide triphosphate hydrolases"/>
    <property type="match status" value="1"/>
</dbReference>
<dbReference type="InterPro" id="IPR049730">
    <property type="entry name" value="SNF2/RAD54-like_C"/>
</dbReference>
<evidence type="ECO:0000256" key="6">
    <source>
        <dbReference type="ARBA" id="ARBA00022806"/>
    </source>
</evidence>
<evidence type="ECO:0000256" key="5">
    <source>
        <dbReference type="ARBA" id="ARBA00022801"/>
    </source>
</evidence>
<evidence type="ECO:0000256" key="1">
    <source>
        <dbReference type="ARBA" id="ARBA00007025"/>
    </source>
</evidence>
<dbReference type="PROSITE" id="PS50064">
    <property type="entry name" value="ZF_PARP_2"/>
    <property type="match status" value="1"/>
</dbReference>
<evidence type="ECO:0000313" key="15">
    <source>
        <dbReference type="EMBL" id="KAF2787221.1"/>
    </source>
</evidence>
<dbReference type="Gene3D" id="3.40.50.10810">
    <property type="entry name" value="Tandem AAA-ATPase domain"/>
    <property type="match status" value="1"/>
</dbReference>
<keyword evidence="3" id="KW-0547">Nucleotide-binding</keyword>
<sequence length="898" mass="100090">MSTLEVPQWGFSTATSVSSGSPSPSPSPSPSKRLWPFEGDRDHSTATSPPPNLRPQTGEISEPISDIHVCFGSITDLKVQINSISGLQISESYSINKEHWFPVVEEGAFFALERYGVKFARLNRGLCRTIKSLITDRQLQLKAFVEYTELVAIQTSWHHGGRKVFPTEINIYGLEADLKEVGQILAEADIYLQYPRFGLEGYAYQNPHFLPIDGFTTGIPVPLSESDTQREKEDETRRRQKEPDSQENVSAAVDNILDSDLTHHVDLGQISVDGRISQSLRSHQKEAIDFISQRESGKLSSELSLWKYNDVDQDEPFYQHVFTGAKRPTRTEAKGGIIADEMGLGKTLVILSTIAGTLDRAQEFVAENQPAEGQTRRKVPSQATLVIAPSSLLVDSWAKEIRDHSFPGAISFHRHLGSARHAERHLLQQRMIVFTTYATVAMEHGREKSESALSKINWFRIVLDEAHDIRNTATNQFKAVAALTAQHRWCLTGTPIQNSLDDLGALTTFLKVPILEAPQTFAKIVKNPINTNSPTRFQNLRVLLKTICLRRTRELLDLPEPVPQIRRIPFTTAERRDYDDLLHQGRVQIDMAVSGRRKGRINSTVLESLLKLRLFCNNGQDVATDPTGPPEDSDEVLTYLQQLEKNICAYCSGTVYSLSEVDDNEGGTVIGKCLHLVCQNCLPQHRAHKQECPTCASEGKNGSLTPARGLENGGWSHEAQQDYSQRSYPSKLLALLSDLRKDLGSKSIVFSCWKKTLTIVARLLDYFHIRYNLIDGSLALNDRLKALEDFRSPTGANILLMTLGTGAVGLNLAVATRIYLLEPQWNPSIESQAIGRALRLGQTEQVRITRYITANTVEESNVLDRQKRKLQLAGGGFGKVKDVASVALDIFGVDLPSH</sequence>
<dbReference type="AlphaFoldDB" id="A0A6A6WTM2"/>
<feature type="region of interest" description="Disordered" evidence="10">
    <location>
        <begin position="1"/>
        <end position="59"/>
    </location>
</feature>
<evidence type="ECO:0000259" key="14">
    <source>
        <dbReference type="PROSITE" id="PS51194"/>
    </source>
</evidence>
<keyword evidence="8" id="KW-0067">ATP-binding</keyword>
<feature type="domain" description="RING-type" evidence="12">
    <location>
        <begin position="648"/>
        <end position="695"/>
    </location>
</feature>
<dbReference type="InterPro" id="IPR038718">
    <property type="entry name" value="SNF2-like_sf"/>
</dbReference>
<dbReference type="GO" id="GO:0004386">
    <property type="term" value="F:helicase activity"/>
    <property type="evidence" value="ECO:0007669"/>
    <property type="project" value="UniProtKB-KW"/>
</dbReference>
<dbReference type="GO" id="GO:0003677">
    <property type="term" value="F:DNA binding"/>
    <property type="evidence" value="ECO:0007669"/>
    <property type="project" value="InterPro"/>
</dbReference>
<feature type="domain" description="PARP-type" evidence="11">
    <location>
        <begin position="115"/>
        <end position="159"/>
    </location>
</feature>
<gene>
    <name evidence="15" type="ORF">K505DRAFT_317069</name>
</gene>
<evidence type="ECO:0000256" key="4">
    <source>
        <dbReference type="ARBA" id="ARBA00022771"/>
    </source>
</evidence>
<dbReference type="InterPro" id="IPR014001">
    <property type="entry name" value="Helicase_ATP-bd"/>
</dbReference>
<feature type="region of interest" description="Disordered" evidence="10">
    <location>
        <begin position="221"/>
        <end position="249"/>
    </location>
</feature>
<feature type="compositionally biased region" description="Basic and acidic residues" evidence="10">
    <location>
        <begin position="227"/>
        <end position="244"/>
    </location>
</feature>
<dbReference type="GO" id="GO:0005634">
    <property type="term" value="C:nucleus"/>
    <property type="evidence" value="ECO:0007669"/>
    <property type="project" value="TreeGrafter"/>
</dbReference>
<organism evidence="15 16">
    <name type="scientific">Melanomma pulvis-pyrius CBS 109.77</name>
    <dbReference type="NCBI Taxonomy" id="1314802"/>
    <lineage>
        <taxon>Eukaryota</taxon>
        <taxon>Fungi</taxon>
        <taxon>Dikarya</taxon>
        <taxon>Ascomycota</taxon>
        <taxon>Pezizomycotina</taxon>
        <taxon>Dothideomycetes</taxon>
        <taxon>Pleosporomycetidae</taxon>
        <taxon>Pleosporales</taxon>
        <taxon>Melanommataceae</taxon>
        <taxon>Melanomma</taxon>
    </lineage>
</organism>
<dbReference type="EMBL" id="MU002346">
    <property type="protein sequence ID" value="KAF2787221.1"/>
    <property type="molecule type" value="Genomic_DNA"/>
</dbReference>
<reference evidence="15" key="1">
    <citation type="journal article" date="2020" name="Stud. Mycol.">
        <title>101 Dothideomycetes genomes: a test case for predicting lifestyles and emergence of pathogens.</title>
        <authorList>
            <person name="Haridas S."/>
            <person name="Albert R."/>
            <person name="Binder M."/>
            <person name="Bloem J."/>
            <person name="Labutti K."/>
            <person name="Salamov A."/>
            <person name="Andreopoulos B."/>
            <person name="Baker S."/>
            <person name="Barry K."/>
            <person name="Bills G."/>
            <person name="Bluhm B."/>
            <person name="Cannon C."/>
            <person name="Castanera R."/>
            <person name="Culley D."/>
            <person name="Daum C."/>
            <person name="Ezra D."/>
            <person name="Gonzalez J."/>
            <person name="Henrissat B."/>
            <person name="Kuo A."/>
            <person name="Liang C."/>
            <person name="Lipzen A."/>
            <person name="Lutzoni F."/>
            <person name="Magnuson J."/>
            <person name="Mondo S."/>
            <person name="Nolan M."/>
            <person name="Ohm R."/>
            <person name="Pangilinan J."/>
            <person name="Park H.-J."/>
            <person name="Ramirez L."/>
            <person name="Alfaro M."/>
            <person name="Sun H."/>
            <person name="Tritt A."/>
            <person name="Yoshinaga Y."/>
            <person name="Zwiers L.-H."/>
            <person name="Turgeon B."/>
            <person name="Goodwin S."/>
            <person name="Spatafora J."/>
            <person name="Crous P."/>
            <person name="Grigoriev I."/>
        </authorList>
    </citation>
    <scope>NUCLEOTIDE SEQUENCE</scope>
    <source>
        <strain evidence="15">CBS 109.77</strain>
    </source>
</reference>
<evidence type="ECO:0000256" key="7">
    <source>
        <dbReference type="ARBA" id="ARBA00022833"/>
    </source>
</evidence>
<dbReference type="InterPro" id="IPR001650">
    <property type="entry name" value="Helicase_C-like"/>
</dbReference>
<keyword evidence="5" id="KW-0378">Hydrolase</keyword>